<dbReference type="eggNOG" id="COG2270">
    <property type="taxonomic scope" value="Bacteria"/>
</dbReference>
<dbReference type="HOGENOM" id="CLU_017518_3_1_11"/>
<dbReference type="Proteomes" id="UP000004816">
    <property type="component" value="Unassembled WGS sequence"/>
</dbReference>
<keyword evidence="4 6" id="KW-1133">Transmembrane helix</keyword>
<keyword evidence="2" id="KW-0813">Transport</keyword>
<feature type="transmembrane region" description="Helical" evidence="6">
    <location>
        <begin position="193"/>
        <end position="213"/>
    </location>
</feature>
<feature type="transmembrane region" description="Helical" evidence="6">
    <location>
        <begin position="312"/>
        <end position="331"/>
    </location>
</feature>
<evidence type="ECO:0000256" key="1">
    <source>
        <dbReference type="ARBA" id="ARBA00004651"/>
    </source>
</evidence>
<name>E5XV14_SEGRC</name>
<evidence type="ECO:0000313" key="9">
    <source>
        <dbReference type="Proteomes" id="UP000004816"/>
    </source>
</evidence>
<dbReference type="GO" id="GO:0022857">
    <property type="term" value="F:transmembrane transporter activity"/>
    <property type="evidence" value="ECO:0007669"/>
    <property type="project" value="InterPro"/>
</dbReference>
<feature type="transmembrane region" description="Helical" evidence="6">
    <location>
        <begin position="12"/>
        <end position="33"/>
    </location>
</feature>
<dbReference type="PANTHER" id="PTHR23519">
    <property type="entry name" value="AUTOPHAGY-RELATED PROTEIN 22"/>
    <property type="match status" value="1"/>
</dbReference>
<evidence type="ECO:0000256" key="5">
    <source>
        <dbReference type="ARBA" id="ARBA00023136"/>
    </source>
</evidence>
<comment type="caution">
    <text evidence="8">The sequence shown here is derived from an EMBL/GenBank/DDBJ whole genome shotgun (WGS) entry which is preliminary data.</text>
</comment>
<dbReference type="InterPro" id="IPR020846">
    <property type="entry name" value="MFS_dom"/>
</dbReference>
<feature type="transmembrane region" description="Helical" evidence="6">
    <location>
        <begin position="53"/>
        <end position="73"/>
    </location>
</feature>
<gene>
    <name evidence="8" type="ORF">HMPREF9336_03336</name>
</gene>
<evidence type="ECO:0000313" key="8">
    <source>
        <dbReference type="EMBL" id="EFV11850.2"/>
    </source>
</evidence>
<evidence type="ECO:0000256" key="2">
    <source>
        <dbReference type="ARBA" id="ARBA00022448"/>
    </source>
</evidence>
<dbReference type="GO" id="GO:0005886">
    <property type="term" value="C:plasma membrane"/>
    <property type="evidence" value="ECO:0007669"/>
    <property type="project" value="UniProtKB-SubCell"/>
</dbReference>
<keyword evidence="9" id="KW-1185">Reference proteome</keyword>
<feature type="transmembrane region" description="Helical" evidence="6">
    <location>
        <begin position="371"/>
        <end position="396"/>
    </location>
</feature>
<evidence type="ECO:0000256" key="6">
    <source>
        <dbReference type="SAM" id="Phobius"/>
    </source>
</evidence>
<dbReference type="OrthoDB" id="9768783at2"/>
<feature type="transmembrane region" description="Helical" evidence="6">
    <location>
        <begin position="402"/>
        <end position="420"/>
    </location>
</feature>
<feature type="transmembrane region" description="Helical" evidence="6">
    <location>
        <begin position="150"/>
        <end position="173"/>
    </location>
</feature>
<dbReference type="STRING" id="679197.HMPREF9336_03336"/>
<dbReference type="Pfam" id="PF11700">
    <property type="entry name" value="ATG22"/>
    <property type="match status" value="1"/>
</dbReference>
<feature type="transmembrane region" description="Helical" evidence="6">
    <location>
        <begin position="85"/>
        <end position="103"/>
    </location>
</feature>
<keyword evidence="3 6" id="KW-0812">Transmembrane</keyword>
<protein>
    <recommendedName>
        <fullName evidence="7">Major facilitator superfamily (MFS) profile domain-containing protein</fullName>
    </recommendedName>
</protein>
<dbReference type="Gene3D" id="1.20.1250.20">
    <property type="entry name" value="MFS general substrate transporter like domains"/>
    <property type="match status" value="1"/>
</dbReference>
<dbReference type="SUPFAM" id="SSF103473">
    <property type="entry name" value="MFS general substrate transporter"/>
    <property type="match status" value="1"/>
</dbReference>
<dbReference type="AlphaFoldDB" id="E5XV14"/>
<feature type="transmembrane region" description="Helical" evidence="6">
    <location>
        <begin position="246"/>
        <end position="270"/>
    </location>
</feature>
<feature type="transmembrane region" description="Helical" evidence="6">
    <location>
        <begin position="282"/>
        <end position="300"/>
    </location>
</feature>
<dbReference type="InterPro" id="IPR050495">
    <property type="entry name" value="ATG22/LtaA_families"/>
</dbReference>
<dbReference type="PROSITE" id="PS50850">
    <property type="entry name" value="MFS"/>
    <property type="match status" value="1"/>
</dbReference>
<organism evidence="8 9">
    <name type="scientific">Segniliparus rugosus (strain ATCC BAA-974 / DSM 45345 / CCUG 50838 / CIP 108380 / JCM 13579 / CDC 945)</name>
    <dbReference type="NCBI Taxonomy" id="679197"/>
    <lineage>
        <taxon>Bacteria</taxon>
        <taxon>Bacillati</taxon>
        <taxon>Actinomycetota</taxon>
        <taxon>Actinomycetes</taxon>
        <taxon>Mycobacteriales</taxon>
        <taxon>Segniliparaceae</taxon>
        <taxon>Segniliparus</taxon>
    </lineage>
</organism>
<feature type="transmembrane region" description="Helical" evidence="6">
    <location>
        <begin position="337"/>
        <end position="359"/>
    </location>
</feature>
<evidence type="ECO:0000256" key="3">
    <source>
        <dbReference type="ARBA" id="ARBA00022692"/>
    </source>
</evidence>
<evidence type="ECO:0000259" key="7">
    <source>
        <dbReference type="PROSITE" id="PS50850"/>
    </source>
</evidence>
<accession>E5XV14</accession>
<dbReference type="InterPro" id="IPR024671">
    <property type="entry name" value="Atg22-like"/>
</dbReference>
<reference evidence="8 9" key="1">
    <citation type="journal article" date="2011" name="Stand. Genomic Sci.">
        <title>High quality draft genome sequence of Segniliparus rugosus CDC 945(T)= (ATCC BAA-974(T)).</title>
        <authorList>
            <person name="Earl A.M."/>
            <person name="Desjardins C.A."/>
            <person name="Fitzgerald M.G."/>
            <person name="Arachchi H.M."/>
            <person name="Zeng Q."/>
            <person name="Mehta T."/>
            <person name="Griggs A."/>
            <person name="Birren B.W."/>
            <person name="Toney N.C."/>
            <person name="Carr J."/>
            <person name="Posey J."/>
            <person name="Butler W.R."/>
        </authorList>
    </citation>
    <scope>NUCLEOTIDE SEQUENCE [LARGE SCALE GENOMIC DNA]</scope>
    <source>
        <strain evidence="9">ATCC BAA-974 / DSM 45345 / CCUG 50838 / CIP 108380 / JCM 13579 / CDC 945</strain>
    </source>
</reference>
<sequence length="424" mass="44864">MLWSMSRSLIWIWGLWDWGAAGFSVLAWTFVFAPYLTSQVGSGLTGNMSASSWLGLGVGASGFALLLAAPGVGPWIGTGRRRHRSLALLSVVLMVILLTMSTIRPELNQFWLGLGLLSTGLLVYELATIPYNAMLRDLSGARGIGDASGIGMAMGYCGGILLLGLSFFCFMGGNGPTRGIFQIPADDGLPVRASLVLGGAWFLIFSLPLLLFAPKRKEVDTSRGFFEAYRIIGRDLRELWKLDRRVVKYLLVSAVFRDGLVGFATFGAVIAASEYGFSQSHLLLFGAASNIAAAFGAAVGGRANSRYGSRQLIVGSLASILLLGAGLLVSIGSWAFWVFGLAISLFIGPALAASRTMLLELTPQGKEGEMFGLYAVSGRTVAFLSPLMFGICSNLFHASRGGAAGIMVVLTAGLAGMVLVDMAD</sequence>
<keyword evidence="5 6" id="KW-0472">Membrane</keyword>
<feature type="domain" description="Major facilitator superfamily (MFS) profile" evidence="7">
    <location>
        <begin position="246"/>
        <end position="424"/>
    </location>
</feature>
<dbReference type="InterPro" id="IPR036259">
    <property type="entry name" value="MFS_trans_sf"/>
</dbReference>
<evidence type="ECO:0000256" key="4">
    <source>
        <dbReference type="ARBA" id="ARBA00022989"/>
    </source>
</evidence>
<dbReference type="PANTHER" id="PTHR23519:SF1">
    <property type="entry name" value="AUTOPHAGY-RELATED PROTEIN 22"/>
    <property type="match status" value="1"/>
</dbReference>
<dbReference type="EMBL" id="ACZI02000001">
    <property type="protein sequence ID" value="EFV11850.2"/>
    <property type="molecule type" value="Genomic_DNA"/>
</dbReference>
<proteinExistence type="predicted"/>
<feature type="transmembrane region" description="Helical" evidence="6">
    <location>
        <begin position="109"/>
        <end position="129"/>
    </location>
</feature>
<comment type="subcellular location">
    <subcellularLocation>
        <location evidence="1">Cell membrane</location>
        <topology evidence="1">Multi-pass membrane protein</topology>
    </subcellularLocation>
</comment>